<dbReference type="PRINTS" id="PR00173">
    <property type="entry name" value="EDTRNSPORT"/>
</dbReference>
<evidence type="ECO:0000313" key="8">
    <source>
        <dbReference type="EMBL" id="KWX23922.1"/>
    </source>
</evidence>
<dbReference type="GO" id="GO:0015293">
    <property type="term" value="F:symporter activity"/>
    <property type="evidence" value="ECO:0007669"/>
    <property type="project" value="UniProtKB-KW"/>
</dbReference>
<feature type="transmembrane region" description="Helical" evidence="7">
    <location>
        <begin position="222"/>
        <end position="243"/>
    </location>
</feature>
<feature type="transmembrane region" description="Helical" evidence="7">
    <location>
        <begin position="182"/>
        <end position="202"/>
    </location>
</feature>
<dbReference type="GO" id="GO:0005886">
    <property type="term" value="C:plasma membrane"/>
    <property type="evidence" value="ECO:0007669"/>
    <property type="project" value="UniProtKB-SubCell"/>
</dbReference>
<dbReference type="SUPFAM" id="SSF118215">
    <property type="entry name" value="Proton glutamate symport protein"/>
    <property type="match status" value="1"/>
</dbReference>
<reference evidence="8 9" key="1">
    <citation type="submission" date="2015-07" db="EMBL/GenBank/DDBJ databases">
        <title>A draft genome sequence of Mycobacterium wolinskyi.</title>
        <authorList>
            <person name="de Man T.J."/>
            <person name="Perry K.A."/>
            <person name="Coulliette A.D."/>
            <person name="Jensen B."/>
            <person name="Toney N.C."/>
            <person name="Limbago B.M."/>
            <person name="Noble-Wang J."/>
        </authorList>
    </citation>
    <scope>NUCLEOTIDE SEQUENCE [LARGE SCALE GENOMIC DNA]</scope>
    <source>
        <strain evidence="8 9">CDC_01</strain>
    </source>
</reference>
<feature type="transmembrane region" description="Helical" evidence="7">
    <location>
        <begin position="43"/>
        <end position="65"/>
    </location>
</feature>
<keyword evidence="2" id="KW-0813">Transport</keyword>
<dbReference type="Proteomes" id="UP000070612">
    <property type="component" value="Unassembled WGS sequence"/>
</dbReference>
<name>A0A132PPF6_9MYCO</name>
<dbReference type="Pfam" id="PF00375">
    <property type="entry name" value="SDF"/>
    <property type="match status" value="1"/>
</dbReference>
<keyword evidence="5 7" id="KW-1133">Transmembrane helix</keyword>
<dbReference type="InterPro" id="IPR036458">
    <property type="entry name" value="Na:dicarbo_symporter_sf"/>
</dbReference>
<gene>
    <name evidence="8" type="ORF">AFM11_11120</name>
</gene>
<feature type="transmembrane region" description="Helical" evidence="7">
    <location>
        <begin position="77"/>
        <end position="103"/>
    </location>
</feature>
<evidence type="ECO:0000256" key="1">
    <source>
        <dbReference type="ARBA" id="ARBA00004651"/>
    </source>
</evidence>
<evidence type="ECO:0000256" key="3">
    <source>
        <dbReference type="ARBA" id="ARBA00022475"/>
    </source>
</evidence>
<feature type="transmembrane region" description="Helical" evidence="7">
    <location>
        <begin position="145"/>
        <end position="162"/>
    </location>
</feature>
<keyword evidence="9" id="KW-1185">Reference proteome</keyword>
<keyword evidence="3" id="KW-1003">Cell membrane</keyword>
<dbReference type="AlphaFoldDB" id="A0A132PPF6"/>
<evidence type="ECO:0008006" key="10">
    <source>
        <dbReference type="Google" id="ProtNLM"/>
    </source>
</evidence>
<sequence length="412" mass="43970">MGIIRRLKRTSLTTWVFVALFLGALAGATLRERMVPLGVVGDVWLKLIKLIIVPLMLAVMIRSITSQKSGAAFGRTVGLAFGFYVFTTAIAALIGSTLAILLAPGQGFDYQSSESIEPPVEFSIAGFFSDLVSDNMFNSFAEGNLLQIVVIATLLGFAIRRIPDSAAVEQIAKGLDILTQIVFAYVRMVIAISPIGVFFLMASTIGKYGSAIIGSFSQLIGVFYLGVLLQIFFVYGLAVWAVARVNPLSFLRRSTPLWMFTLSTASSAAAIPVNLRVAKEGFGVSDRVRNFVIPLATEFNHDGNAILLPSMVVFASQAAGIHLSFEHLLQIVLLGTVLSFGGGGVPGGGIVKVLAVLQTFGLPLEIGAIAAGLYRLFDMGITSANCLGDLAGAIVIDRMLRRKSTEPVDARE</sequence>
<comment type="subcellular location">
    <subcellularLocation>
        <location evidence="1">Cell membrane</location>
        <topology evidence="1">Multi-pass membrane protein</topology>
    </subcellularLocation>
</comment>
<keyword evidence="6 7" id="KW-0472">Membrane</keyword>
<comment type="caution">
    <text evidence="8">The sequence shown here is derived from an EMBL/GenBank/DDBJ whole genome shotgun (WGS) entry which is preliminary data.</text>
</comment>
<evidence type="ECO:0000313" key="9">
    <source>
        <dbReference type="Proteomes" id="UP000070612"/>
    </source>
</evidence>
<evidence type="ECO:0000256" key="5">
    <source>
        <dbReference type="ARBA" id="ARBA00022989"/>
    </source>
</evidence>
<dbReference type="EMBL" id="LGTW01000006">
    <property type="protein sequence ID" value="KWX23922.1"/>
    <property type="molecule type" value="Genomic_DNA"/>
</dbReference>
<keyword evidence="4 7" id="KW-0812">Transmembrane</keyword>
<organism evidence="8 9">
    <name type="scientific">Mycolicibacterium wolinskyi</name>
    <dbReference type="NCBI Taxonomy" id="59750"/>
    <lineage>
        <taxon>Bacteria</taxon>
        <taxon>Bacillati</taxon>
        <taxon>Actinomycetota</taxon>
        <taxon>Actinomycetes</taxon>
        <taxon>Mycobacteriales</taxon>
        <taxon>Mycobacteriaceae</taxon>
        <taxon>Mycolicibacterium</taxon>
    </lineage>
</organism>
<dbReference type="PATRIC" id="fig|59750.3.peg.6301"/>
<evidence type="ECO:0000256" key="7">
    <source>
        <dbReference type="SAM" id="Phobius"/>
    </source>
</evidence>
<dbReference type="Gene3D" id="1.10.3860.10">
    <property type="entry name" value="Sodium:dicarboxylate symporter"/>
    <property type="match status" value="1"/>
</dbReference>
<protein>
    <recommendedName>
        <fullName evidence="10">Sodium:dicarboxylate symporter</fullName>
    </recommendedName>
</protein>
<feature type="transmembrane region" description="Helical" evidence="7">
    <location>
        <begin position="332"/>
        <end position="356"/>
    </location>
</feature>
<dbReference type="RefSeq" id="WP_067848053.1">
    <property type="nucleotide sequence ID" value="NZ_LGTW01000006.1"/>
</dbReference>
<dbReference type="InterPro" id="IPR001991">
    <property type="entry name" value="Na-dicarboxylate_symporter"/>
</dbReference>
<accession>A0A132PPF6</accession>
<evidence type="ECO:0000256" key="4">
    <source>
        <dbReference type="ARBA" id="ARBA00022692"/>
    </source>
</evidence>
<proteinExistence type="predicted"/>
<evidence type="ECO:0000256" key="6">
    <source>
        <dbReference type="ARBA" id="ARBA00023136"/>
    </source>
</evidence>
<evidence type="ECO:0000256" key="2">
    <source>
        <dbReference type="ARBA" id="ARBA00022448"/>
    </source>
</evidence>
<dbReference type="PANTHER" id="PTHR42865:SF7">
    <property type="entry name" value="PROTON_GLUTAMATE-ASPARTATE SYMPORTER"/>
    <property type="match status" value="1"/>
</dbReference>
<dbReference type="PANTHER" id="PTHR42865">
    <property type="entry name" value="PROTON/GLUTAMATE-ASPARTATE SYMPORTER"/>
    <property type="match status" value="1"/>
</dbReference>